<sequence>MERKLRRSSGRMCLILRRRLRGMRWRRGAIQWRKSAGQRGRRMGKMRAPGHAGLRWESRGRLGRMLLVLIIVGIEGTALGRRRIGRIARLLGRRLRIVRRSPRHGGRVCRGTRRRALEGDTSDRERRGDGERERKRDRRTRSVMMDEGWPCAKGVERFYLTRMSRGAITRRLVAAVRAICGRN</sequence>
<reference evidence="2 3" key="1">
    <citation type="submission" date="2018-02" db="EMBL/GenBank/DDBJ databases">
        <title>The genomes of Aspergillus section Nigri reveals drivers in fungal speciation.</title>
        <authorList>
            <consortium name="DOE Joint Genome Institute"/>
            <person name="Vesth T.C."/>
            <person name="Nybo J."/>
            <person name="Theobald S."/>
            <person name="Brandl J."/>
            <person name="Frisvad J.C."/>
            <person name="Nielsen K.F."/>
            <person name="Lyhne E.K."/>
            <person name="Kogle M.E."/>
            <person name="Kuo A."/>
            <person name="Riley R."/>
            <person name="Clum A."/>
            <person name="Nolan M."/>
            <person name="Lipzen A."/>
            <person name="Salamov A."/>
            <person name="Henrissat B."/>
            <person name="Wiebenga A."/>
            <person name="De vries R.P."/>
            <person name="Grigoriev I.V."/>
            <person name="Mortensen U.H."/>
            <person name="Andersen M.R."/>
            <person name="Baker S.E."/>
        </authorList>
    </citation>
    <scope>NUCLEOTIDE SEQUENCE [LARGE SCALE GENOMIC DNA]</scope>
    <source>
        <strain evidence="2 3">CBS 707.79</strain>
    </source>
</reference>
<evidence type="ECO:0000313" key="2">
    <source>
        <dbReference type="EMBL" id="PYH89529.1"/>
    </source>
</evidence>
<name>A0A319CXV1_9EURO</name>
<dbReference type="VEuPathDB" id="FungiDB:BO71DRAFT_105888"/>
<protein>
    <submittedName>
        <fullName evidence="2">Uncharacterized protein</fullName>
    </submittedName>
</protein>
<feature type="compositionally biased region" description="Basic and acidic residues" evidence="1">
    <location>
        <begin position="115"/>
        <end position="134"/>
    </location>
</feature>
<dbReference type="EMBL" id="KZ826025">
    <property type="protein sequence ID" value="PYH89529.1"/>
    <property type="molecule type" value="Genomic_DNA"/>
</dbReference>
<accession>A0A319CXV1</accession>
<dbReference type="AlphaFoldDB" id="A0A319CXV1"/>
<keyword evidence="3" id="KW-1185">Reference proteome</keyword>
<proteinExistence type="predicted"/>
<evidence type="ECO:0000256" key="1">
    <source>
        <dbReference type="SAM" id="MobiDB-lite"/>
    </source>
</evidence>
<gene>
    <name evidence="2" type="ORF">BO71DRAFT_105888</name>
</gene>
<evidence type="ECO:0000313" key="3">
    <source>
        <dbReference type="Proteomes" id="UP000247810"/>
    </source>
</evidence>
<feature type="compositionally biased region" description="Basic residues" evidence="1">
    <location>
        <begin position="102"/>
        <end position="114"/>
    </location>
</feature>
<dbReference type="Proteomes" id="UP000247810">
    <property type="component" value="Unassembled WGS sequence"/>
</dbReference>
<organism evidence="2 3">
    <name type="scientific">Aspergillus ellipticus CBS 707.79</name>
    <dbReference type="NCBI Taxonomy" id="1448320"/>
    <lineage>
        <taxon>Eukaryota</taxon>
        <taxon>Fungi</taxon>
        <taxon>Dikarya</taxon>
        <taxon>Ascomycota</taxon>
        <taxon>Pezizomycotina</taxon>
        <taxon>Eurotiomycetes</taxon>
        <taxon>Eurotiomycetidae</taxon>
        <taxon>Eurotiales</taxon>
        <taxon>Aspergillaceae</taxon>
        <taxon>Aspergillus</taxon>
        <taxon>Aspergillus subgen. Circumdati</taxon>
    </lineage>
</organism>
<feature type="region of interest" description="Disordered" evidence="1">
    <location>
        <begin position="102"/>
        <end position="142"/>
    </location>
</feature>